<dbReference type="Pfam" id="PF23106">
    <property type="entry name" value="EGF_Teneurin"/>
    <property type="match status" value="1"/>
</dbReference>
<feature type="compositionally biased region" description="Polar residues" evidence="8">
    <location>
        <begin position="1018"/>
        <end position="1035"/>
    </location>
</feature>
<evidence type="ECO:0000313" key="14">
    <source>
        <dbReference type="Proteomes" id="UP000230233"/>
    </source>
</evidence>
<accession>A0A2G5UNH0</accession>
<keyword evidence="5 6" id="KW-1015">Disulfide bond</keyword>
<feature type="signal peptide" evidence="10">
    <location>
        <begin position="1"/>
        <end position="24"/>
    </location>
</feature>
<evidence type="ECO:0000256" key="8">
    <source>
        <dbReference type="SAM" id="MobiDB-lite"/>
    </source>
</evidence>
<feature type="compositionally biased region" description="Basic and acidic residues" evidence="8">
    <location>
        <begin position="790"/>
        <end position="802"/>
    </location>
</feature>
<dbReference type="Proteomes" id="UP000230233">
    <property type="component" value="Chromosome III"/>
</dbReference>
<feature type="domain" description="Peptidase M12B" evidence="12">
    <location>
        <begin position="237"/>
        <end position="438"/>
    </location>
</feature>
<evidence type="ECO:0000256" key="7">
    <source>
        <dbReference type="PROSITE-ProRule" id="PRU00276"/>
    </source>
</evidence>
<comment type="caution">
    <text evidence="7">Lacks conserved residue(s) required for the propagation of feature annotation.</text>
</comment>
<evidence type="ECO:0000256" key="2">
    <source>
        <dbReference type="ARBA" id="ARBA00022692"/>
    </source>
</evidence>
<name>A0A2G5UNH0_9PELO</name>
<keyword evidence="10" id="KW-0732">Signal</keyword>
<evidence type="ECO:0000256" key="6">
    <source>
        <dbReference type="PROSITE-ProRule" id="PRU00068"/>
    </source>
</evidence>
<protein>
    <submittedName>
        <fullName evidence="13">Uncharacterized protein</fullName>
    </submittedName>
</protein>
<dbReference type="Gene3D" id="2.10.25.10">
    <property type="entry name" value="Laminin"/>
    <property type="match status" value="1"/>
</dbReference>
<evidence type="ECO:0000313" key="13">
    <source>
        <dbReference type="EMBL" id="PIC41107.1"/>
    </source>
</evidence>
<dbReference type="InterPro" id="IPR024079">
    <property type="entry name" value="MetalloPept_cat_dom_sf"/>
</dbReference>
<dbReference type="InterPro" id="IPR001590">
    <property type="entry name" value="Peptidase_M12B"/>
</dbReference>
<comment type="caution">
    <text evidence="13">The sequence shown here is derived from an EMBL/GenBank/DDBJ whole genome shotgun (WGS) entry which is preliminary data.</text>
</comment>
<dbReference type="PROSITE" id="PS50215">
    <property type="entry name" value="ADAM_MEPRO"/>
    <property type="match status" value="1"/>
</dbReference>
<dbReference type="InterPro" id="IPR001762">
    <property type="entry name" value="Disintegrin_dom"/>
</dbReference>
<organism evidence="13 14">
    <name type="scientific">Caenorhabditis nigoni</name>
    <dbReference type="NCBI Taxonomy" id="1611254"/>
    <lineage>
        <taxon>Eukaryota</taxon>
        <taxon>Metazoa</taxon>
        <taxon>Ecdysozoa</taxon>
        <taxon>Nematoda</taxon>
        <taxon>Chromadorea</taxon>
        <taxon>Rhabditida</taxon>
        <taxon>Rhabditina</taxon>
        <taxon>Rhabditomorpha</taxon>
        <taxon>Rhabditoidea</taxon>
        <taxon>Rhabditidae</taxon>
        <taxon>Peloderinae</taxon>
        <taxon>Caenorhabditis</taxon>
    </lineage>
</organism>
<dbReference type="SUPFAM" id="SSF57552">
    <property type="entry name" value="Blood coagulation inhibitor (disintegrin)"/>
    <property type="match status" value="1"/>
</dbReference>
<dbReference type="Pfam" id="PF08516">
    <property type="entry name" value="ADAM_CR"/>
    <property type="match status" value="1"/>
</dbReference>
<evidence type="ECO:0000256" key="4">
    <source>
        <dbReference type="ARBA" id="ARBA00023136"/>
    </source>
</evidence>
<dbReference type="AlphaFoldDB" id="A0A2G5UNH0"/>
<dbReference type="Gene3D" id="4.10.70.10">
    <property type="entry name" value="Disintegrin domain"/>
    <property type="match status" value="1"/>
</dbReference>
<evidence type="ECO:0000256" key="9">
    <source>
        <dbReference type="SAM" id="Phobius"/>
    </source>
</evidence>
<dbReference type="Pfam" id="PF01421">
    <property type="entry name" value="Reprolysin"/>
    <property type="match status" value="1"/>
</dbReference>
<evidence type="ECO:0000256" key="1">
    <source>
        <dbReference type="ARBA" id="ARBA00004167"/>
    </source>
</evidence>
<reference evidence="14" key="1">
    <citation type="submission" date="2017-10" db="EMBL/GenBank/DDBJ databases">
        <title>Rapid genome shrinkage in a self-fertile nematode reveals novel sperm competition proteins.</title>
        <authorList>
            <person name="Yin D."/>
            <person name="Schwarz E.M."/>
            <person name="Thomas C.G."/>
            <person name="Felde R.L."/>
            <person name="Korf I.F."/>
            <person name="Cutter A.D."/>
            <person name="Schartner C.M."/>
            <person name="Ralston E.J."/>
            <person name="Meyer B.J."/>
            <person name="Haag E.S."/>
        </authorList>
    </citation>
    <scope>NUCLEOTIDE SEQUENCE [LARGE SCALE GENOMIC DNA]</scope>
    <source>
        <strain evidence="14">JU1422</strain>
    </source>
</reference>
<dbReference type="PANTHER" id="PTHR11905">
    <property type="entry name" value="ADAM A DISINTEGRIN AND METALLOPROTEASE DOMAIN"/>
    <property type="match status" value="1"/>
</dbReference>
<keyword evidence="14" id="KW-1185">Reference proteome</keyword>
<dbReference type="GO" id="GO:0006509">
    <property type="term" value="P:membrane protein ectodomain proteolysis"/>
    <property type="evidence" value="ECO:0007669"/>
    <property type="project" value="TreeGrafter"/>
</dbReference>
<dbReference type="FunFam" id="4.10.70.10:FF:000001">
    <property type="entry name" value="Disintegrin and metalloproteinase domain-containing protein 22"/>
    <property type="match status" value="1"/>
</dbReference>
<evidence type="ECO:0000259" key="12">
    <source>
        <dbReference type="PROSITE" id="PS50215"/>
    </source>
</evidence>
<dbReference type="CDD" id="cd04269">
    <property type="entry name" value="ZnMc_adamalysin_II_like"/>
    <property type="match status" value="1"/>
</dbReference>
<dbReference type="EMBL" id="PDUG01000003">
    <property type="protein sequence ID" value="PIC41107.1"/>
    <property type="molecule type" value="Genomic_DNA"/>
</dbReference>
<dbReference type="FunFam" id="3.40.390.10:FF:000086">
    <property type="entry name" value="Disintegrin and metalloproteinase domain-containing protein unc-71"/>
    <property type="match status" value="1"/>
</dbReference>
<dbReference type="InterPro" id="IPR006586">
    <property type="entry name" value="ADAM_Cys-rich"/>
</dbReference>
<gene>
    <name evidence="13" type="primary">Cni-unc-71</name>
    <name evidence="13" type="synonym">Cnig_chr_III.g8640</name>
    <name evidence="13" type="ORF">B9Z55_008640</name>
</gene>
<proteinExistence type="predicted"/>
<evidence type="ECO:0000256" key="10">
    <source>
        <dbReference type="SAM" id="SignalP"/>
    </source>
</evidence>
<evidence type="ECO:0000256" key="3">
    <source>
        <dbReference type="ARBA" id="ARBA00022989"/>
    </source>
</evidence>
<feature type="compositionally biased region" description="Basic residues" evidence="8">
    <location>
        <begin position="210"/>
        <end position="219"/>
    </location>
</feature>
<dbReference type="GO" id="GO:0016020">
    <property type="term" value="C:membrane"/>
    <property type="evidence" value="ECO:0007669"/>
    <property type="project" value="UniProtKB-SubCell"/>
</dbReference>
<evidence type="ECO:0000259" key="11">
    <source>
        <dbReference type="PROSITE" id="PS50214"/>
    </source>
</evidence>
<feature type="chain" id="PRO_5013909071" evidence="10">
    <location>
        <begin position="25"/>
        <end position="1050"/>
    </location>
</feature>
<dbReference type="SMART" id="SM00050">
    <property type="entry name" value="DISIN"/>
    <property type="match status" value="1"/>
</dbReference>
<feature type="domain" description="Disintegrin" evidence="11">
    <location>
        <begin position="444"/>
        <end position="531"/>
    </location>
</feature>
<dbReference type="Gene3D" id="3.40.390.10">
    <property type="entry name" value="Collagenase (Catalytic Domain)"/>
    <property type="match status" value="1"/>
</dbReference>
<feature type="region of interest" description="Disordered" evidence="8">
    <location>
        <begin position="990"/>
        <end position="1036"/>
    </location>
</feature>
<dbReference type="OrthoDB" id="5951731at2759"/>
<dbReference type="STRING" id="1611254.A0A2G5UNH0"/>
<dbReference type="InterPro" id="IPR034027">
    <property type="entry name" value="Reprolysin_adamalysin"/>
</dbReference>
<comment type="subcellular location">
    <subcellularLocation>
        <location evidence="1">Membrane</location>
        <topology evidence="1">Single-pass membrane protein</topology>
    </subcellularLocation>
</comment>
<dbReference type="SUPFAM" id="SSF55486">
    <property type="entry name" value="Metalloproteases ('zincins'), catalytic domain"/>
    <property type="match status" value="1"/>
</dbReference>
<dbReference type="PANTHER" id="PTHR11905:SF248">
    <property type="entry name" value="DISINTEGRIN AND METALLOPROTEINASE DOMAIN-CONTAINING PROTEIN UNC-71"/>
    <property type="match status" value="1"/>
</dbReference>
<sequence>MTRITTTMVGLLMIVLCSIGEVIAKVDIRQTTANKAFMETMRADGYEIVHPFQIRDKNERIGIDTRNYFLKAQEHYAHVTIVIRSTQLGRLKLVLERNNFVFLNQTAFHKLDADGERVIQNRVENCYYQGTVGGEESSFVALSSCNGLRGVISFANGTTYGIWPLDGGDRNSRRHPHILYKSEWGQEAKCGSSMAHSVGQRVKRSEHIAQHKHRKHHRRSEGAEPNLAKRDVSKRTKYVEVALIADYEFMKQRGLHDMDAISYMLESLNVADSMLSRDLNIRLSAVYVELWSDVQRIDLHEDIERTLSGVVDYAAGHIYHIQKDASILFTGAGGFANQEVSNAAIRSICTARSAVILRGVEQFATHWNGELLAQSIGHLLGLEHDTTACSCEPSPECVMRQQPGRIGAPFTWQFSKCSVARMHGIWQDGNIQCLLNKPFQVSELRECGNGIVDGSEECDCGTRENCQDPCCDPLTCTLRPHAQCAAHQKCCHRCELRKSGETCRSSKSPCDVAEVCDGKSGDCPPDGHLIDGTVCGQDGQCWRGNCSDNHEQCQKLWGREARVAEPVCFEQNTKGAEYANCGVQNDGSYHSCQLEDARCGTLHCHSGSLTPTDATLKAFTFHFTENEKQVQCKSIALTSKGSGASLVSDGTNCGSGRVCVGGSCVEMSSVTSATACPTNNLALLCSGHGHCTTTAKCVCFNGWAGSACDIRSNTSTYQAGMGFDPYSSSKSENTLSIGSKKIIIPHIGTTLDTITLFAILLGFGMFLMLCLVCLMVCYRRRSIVEIPKPSDEKLEESPDRQIKFGNMPSYREEKRKRKSNKRIYGALNRITEADERDSTSLRSRDSAGSQPMLIRDPYATNEHIYAESTSSAAASRQFRGINSDGSYPLRSFGSWRSSAQISPASSSGHLTDVSTSTTPLRLNKIGKLLKTMQQSDDEASVTTSPFSENHYHLQNLQNLQNQSHHPLLSGGRLDHGYTGEEELSAVEADHDVGSNTESSRGCEDPGDPGGCWDPPSLVNGSSSGNNYNFRQSPSLFSDPFKLEMTNSMHN</sequence>
<evidence type="ECO:0000256" key="5">
    <source>
        <dbReference type="ARBA" id="ARBA00023157"/>
    </source>
</evidence>
<feature type="transmembrane region" description="Helical" evidence="9">
    <location>
        <begin position="754"/>
        <end position="778"/>
    </location>
</feature>
<keyword evidence="3 9" id="KW-1133">Transmembrane helix</keyword>
<feature type="region of interest" description="Disordered" evidence="8">
    <location>
        <begin position="201"/>
        <end position="229"/>
    </location>
</feature>
<keyword evidence="4 9" id="KW-0472">Membrane</keyword>
<dbReference type="PROSITE" id="PS00022">
    <property type="entry name" value="EGF_1"/>
    <property type="match status" value="1"/>
</dbReference>
<keyword evidence="2 9" id="KW-0812">Transmembrane</keyword>
<dbReference type="Pfam" id="PF00200">
    <property type="entry name" value="Disintegrin"/>
    <property type="match status" value="1"/>
</dbReference>
<dbReference type="InterPro" id="IPR036436">
    <property type="entry name" value="Disintegrin_dom_sf"/>
</dbReference>
<dbReference type="PROSITE" id="PS50214">
    <property type="entry name" value="DISINTEGRIN_2"/>
    <property type="match status" value="1"/>
</dbReference>
<dbReference type="InterPro" id="IPR000742">
    <property type="entry name" value="EGF"/>
</dbReference>
<feature type="disulfide bond" evidence="6">
    <location>
        <begin position="503"/>
        <end position="523"/>
    </location>
</feature>
<dbReference type="PROSITE" id="PS01186">
    <property type="entry name" value="EGF_2"/>
    <property type="match status" value="1"/>
</dbReference>
<feature type="region of interest" description="Disordered" evidence="8">
    <location>
        <begin position="790"/>
        <end position="818"/>
    </location>
</feature>
<dbReference type="SMART" id="SM00608">
    <property type="entry name" value="ACR"/>
    <property type="match status" value="1"/>
</dbReference>
<dbReference type="GO" id="GO:0004222">
    <property type="term" value="F:metalloendopeptidase activity"/>
    <property type="evidence" value="ECO:0007669"/>
    <property type="project" value="InterPro"/>
</dbReference>